<feature type="domain" description="Fe/B12 periplasmic-binding" evidence="5">
    <location>
        <begin position="56"/>
        <end position="332"/>
    </location>
</feature>
<dbReference type="RefSeq" id="WP_312894885.1">
    <property type="nucleotide sequence ID" value="NZ_JAGGLB010000031.1"/>
</dbReference>
<gene>
    <name evidence="6" type="ORF">J2Z66_006784</name>
</gene>
<dbReference type="Proteomes" id="UP001519287">
    <property type="component" value="Unassembled WGS sequence"/>
</dbReference>
<dbReference type="PROSITE" id="PS51257">
    <property type="entry name" value="PROKAR_LIPOPROTEIN"/>
    <property type="match status" value="1"/>
</dbReference>
<comment type="caution">
    <text evidence="6">The sequence shown here is derived from an EMBL/GenBank/DDBJ whole genome shotgun (WGS) entry which is preliminary data.</text>
</comment>
<sequence length="332" mass="36721">MAGIFRGRMVWIMLLLAVVIAVSGCGDQNNAVLSTADDKKEQPVSDVKNDEKNDMRVVTDHFGEVSIPVHPKRVSGLYREDYLVMLGVTPIVQYYNPMFGKQDYLQLDVPLFDVSGSIEALLAAAPDLIIAAGEVDAAKYEAYSKVAPTFRLPDSILSDSRKTLTVIADLLGIPEKAEQVLKDYEERIADVKAKVQSAAGNDKLVVLRMNVTDKSLNIFGINNSFVGQILYQDLGFSAPVFVKNMTESNIVLSNEAIPELDADRIIILPSNGTWEDEGNDKALKELFESPLWKSVPAVMKGQVYPVERSYWQTGAIMANHKKMDELLKLIVP</sequence>
<evidence type="ECO:0000256" key="1">
    <source>
        <dbReference type="ARBA" id="ARBA00004196"/>
    </source>
</evidence>
<evidence type="ECO:0000256" key="2">
    <source>
        <dbReference type="ARBA" id="ARBA00008814"/>
    </source>
</evidence>
<proteinExistence type="inferred from homology"/>
<organism evidence="6 7">
    <name type="scientific">Paenibacillus eucommiae</name>
    <dbReference type="NCBI Taxonomy" id="1355755"/>
    <lineage>
        <taxon>Bacteria</taxon>
        <taxon>Bacillati</taxon>
        <taxon>Bacillota</taxon>
        <taxon>Bacilli</taxon>
        <taxon>Bacillales</taxon>
        <taxon>Paenibacillaceae</taxon>
        <taxon>Paenibacillus</taxon>
    </lineage>
</organism>
<dbReference type="SUPFAM" id="SSF53807">
    <property type="entry name" value="Helical backbone' metal receptor"/>
    <property type="match status" value="1"/>
</dbReference>
<keyword evidence="4" id="KW-0732">Signal</keyword>
<evidence type="ECO:0000256" key="4">
    <source>
        <dbReference type="ARBA" id="ARBA00022729"/>
    </source>
</evidence>
<accession>A0ABS4J5M3</accession>
<evidence type="ECO:0000313" key="7">
    <source>
        <dbReference type="Proteomes" id="UP001519287"/>
    </source>
</evidence>
<comment type="subcellular location">
    <subcellularLocation>
        <location evidence="1">Cell envelope</location>
    </subcellularLocation>
</comment>
<evidence type="ECO:0000259" key="5">
    <source>
        <dbReference type="PROSITE" id="PS50983"/>
    </source>
</evidence>
<dbReference type="Pfam" id="PF01497">
    <property type="entry name" value="Peripla_BP_2"/>
    <property type="match status" value="1"/>
</dbReference>
<evidence type="ECO:0000313" key="6">
    <source>
        <dbReference type="EMBL" id="MBP1995142.1"/>
    </source>
</evidence>
<name>A0ABS4J5M3_9BACL</name>
<dbReference type="PANTHER" id="PTHR30532:SF1">
    <property type="entry name" value="IRON(3+)-HYDROXAMATE-BINDING PROTEIN FHUD"/>
    <property type="match status" value="1"/>
</dbReference>
<dbReference type="InterPro" id="IPR002491">
    <property type="entry name" value="ABC_transptr_periplasmic_BD"/>
</dbReference>
<protein>
    <submittedName>
        <fullName evidence="6">Iron complex transport system substrate-binding protein</fullName>
    </submittedName>
</protein>
<evidence type="ECO:0000256" key="3">
    <source>
        <dbReference type="ARBA" id="ARBA00022448"/>
    </source>
</evidence>
<comment type="similarity">
    <text evidence="2">Belongs to the bacterial solute-binding protein 8 family.</text>
</comment>
<dbReference type="PROSITE" id="PS50983">
    <property type="entry name" value="FE_B12_PBP"/>
    <property type="match status" value="1"/>
</dbReference>
<dbReference type="PANTHER" id="PTHR30532">
    <property type="entry name" value="IRON III DICITRATE-BINDING PERIPLASMIC PROTEIN"/>
    <property type="match status" value="1"/>
</dbReference>
<dbReference type="Gene3D" id="3.40.50.1980">
    <property type="entry name" value="Nitrogenase molybdenum iron protein domain"/>
    <property type="match status" value="2"/>
</dbReference>
<reference evidence="6 7" key="1">
    <citation type="submission" date="2021-03" db="EMBL/GenBank/DDBJ databases">
        <title>Genomic Encyclopedia of Type Strains, Phase IV (KMG-IV): sequencing the most valuable type-strain genomes for metagenomic binning, comparative biology and taxonomic classification.</title>
        <authorList>
            <person name="Goeker M."/>
        </authorList>
    </citation>
    <scope>NUCLEOTIDE SEQUENCE [LARGE SCALE GENOMIC DNA]</scope>
    <source>
        <strain evidence="6 7">DSM 26048</strain>
    </source>
</reference>
<keyword evidence="7" id="KW-1185">Reference proteome</keyword>
<dbReference type="InterPro" id="IPR051313">
    <property type="entry name" value="Bact_iron-sidero_bind"/>
</dbReference>
<dbReference type="EMBL" id="JAGGLB010000031">
    <property type="protein sequence ID" value="MBP1995142.1"/>
    <property type="molecule type" value="Genomic_DNA"/>
</dbReference>
<keyword evidence="3" id="KW-0813">Transport</keyword>